<dbReference type="PANTHER" id="PTHR38681">
    <property type="entry name" value="RETROVIRUS-RELATED POL POLYPROTEIN FROM TRANSPOSON 412-LIKE PROTEIN-RELATED"/>
    <property type="match status" value="1"/>
</dbReference>
<dbReference type="Proteomes" id="UP001221898">
    <property type="component" value="Unassembled WGS sequence"/>
</dbReference>
<evidence type="ECO:0000313" key="1">
    <source>
        <dbReference type="EMBL" id="KAJ8395679.1"/>
    </source>
</evidence>
<organism evidence="1 2">
    <name type="scientific">Aldrovandia affinis</name>
    <dbReference type="NCBI Taxonomy" id="143900"/>
    <lineage>
        <taxon>Eukaryota</taxon>
        <taxon>Metazoa</taxon>
        <taxon>Chordata</taxon>
        <taxon>Craniata</taxon>
        <taxon>Vertebrata</taxon>
        <taxon>Euteleostomi</taxon>
        <taxon>Actinopterygii</taxon>
        <taxon>Neopterygii</taxon>
        <taxon>Teleostei</taxon>
        <taxon>Notacanthiformes</taxon>
        <taxon>Halosauridae</taxon>
        <taxon>Aldrovandia</taxon>
    </lineage>
</organism>
<dbReference type="EMBL" id="JAINUG010000114">
    <property type="protein sequence ID" value="KAJ8395679.1"/>
    <property type="molecule type" value="Genomic_DNA"/>
</dbReference>
<gene>
    <name evidence="1" type="ORF">AAFF_G00029160</name>
</gene>
<dbReference type="AlphaFoldDB" id="A0AAD7S4D1"/>
<accession>A0AAD7S4D1</accession>
<dbReference type="PANTHER" id="PTHR38681:SF1">
    <property type="entry name" value="RETROVIRUS-RELATED POL POLYPROTEIN FROM TRANSPOSON 412-LIKE PROTEIN"/>
    <property type="match status" value="1"/>
</dbReference>
<name>A0AAD7S4D1_9TELE</name>
<sequence>MKAALRASLKDDSWTDRLPWVLLGLRTAPKEDLQSSSAELVFGQALRVPGDFIPEPTTPWVVSSQRPALLNKANAFKPVPTSQHGLPRAWIPTDLSTAQYVFIRHNAHRSPLKPSYDGPFRVMETGDKTFIVAASPSVSRWTVLSPPIKLWTSLWSQPLLLGEAAHRPSDQQGLPRFPPLTWRRRQLLPPYLAPGREERSRPRSS</sequence>
<evidence type="ECO:0000313" key="2">
    <source>
        <dbReference type="Proteomes" id="UP001221898"/>
    </source>
</evidence>
<keyword evidence="2" id="KW-1185">Reference proteome</keyword>
<reference evidence="1" key="1">
    <citation type="journal article" date="2023" name="Science">
        <title>Genome structures resolve the early diversification of teleost fishes.</title>
        <authorList>
            <person name="Parey E."/>
            <person name="Louis A."/>
            <person name="Montfort J."/>
            <person name="Bouchez O."/>
            <person name="Roques C."/>
            <person name="Iampietro C."/>
            <person name="Lluch J."/>
            <person name="Castinel A."/>
            <person name="Donnadieu C."/>
            <person name="Desvignes T."/>
            <person name="Floi Bucao C."/>
            <person name="Jouanno E."/>
            <person name="Wen M."/>
            <person name="Mejri S."/>
            <person name="Dirks R."/>
            <person name="Jansen H."/>
            <person name="Henkel C."/>
            <person name="Chen W.J."/>
            <person name="Zahm M."/>
            <person name="Cabau C."/>
            <person name="Klopp C."/>
            <person name="Thompson A.W."/>
            <person name="Robinson-Rechavi M."/>
            <person name="Braasch I."/>
            <person name="Lecointre G."/>
            <person name="Bobe J."/>
            <person name="Postlethwait J.H."/>
            <person name="Berthelot C."/>
            <person name="Roest Crollius H."/>
            <person name="Guiguen Y."/>
        </authorList>
    </citation>
    <scope>NUCLEOTIDE SEQUENCE</scope>
    <source>
        <strain evidence="1">NC1722</strain>
    </source>
</reference>
<proteinExistence type="predicted"/>
<comment type="caution">
    <text evidence="1">The sequence shown here is derived from an EMBL/GenBank/DDBJ whole genome shotgun (WGS) entry which is preliminary data.</text>
</comment>
<protein>
    <submittedName>
        <fullName evidence="1">Uncharacterized protein</fullName>
    </submittedName>
</protein>